<reference evidence="1" key="1">
    <citation type="submission" date="2017-05" db="EMBL/GenBank/DDBJ databases">
        <authorList>
            <person name="Imhoff J.F."/>
            <person name="Rahn T."/>
            <person name="Kuenzel S."/>
            <person name="Neulinger S.C."/>
        </authorList>
    </citation>
    <scope>NUCLEOTIDE SEQUENCE</scope>
    <source>
        <strain evidence="1">LMG 28126</strain>
    </source>
</reference>
<gene>
    <name evidence="1" type="ORF">CCR87_11825</name>
</gene>
<evidence type="ECO:0000313" key="2">
    <source>
        <dbReference type="Proteomes" id="UP000706333"/>
    </source>
</evidence>
<dbReference type="EMBL" id="NHSD01000284">
    <property type="protein sequence ID" value="MBK5928006.1"/>
    <property type="molecule type" value="Genomic_DNA"/>
</dbReference>
<reference evidence="1" key="2">
    <citation type="journal article" date="2020" name="Microorganisms">
        <title>Osmotic Adaptation and Compatible Solute Biosynthesis of Phototrophic Bacteria as Revealed from Genome Analyses.</title>
        <authorList>
            <person name="Imhoff J.F."/>
            <person name="Rahn T."/>
            <person name="Kunzel S."/>
            <person name="Keller A."/>
            <person name="Neulinger S.C."/>
        </authorList>
    </citation>
    <scope>NUCLEOTIDE SEQUENCE</scope>
    <source>
        <strain evidence="1">LMG 28126</strain>
    </source>
</reference>
<accession>A0A934WJG0</accession>
<dbReference type="Gene3D" id="3.40.50.300">
    <property type="entry name" value="P-loop containing nucleotide triphosphate hydrolases"/>
    <property type="match status" value="1"/>
</dbReference>
<protein>
    <submittedName>
        <fullName evidence="1">Uncharacterized protein</fullName>
    </submittedName>
</protein>
<comment type="caution">
    <text evidence="1">The sequence shown here is derived from an EMBL/GenBank/DDBJ whole genome shotgun (WGS) entry which is preliminary data.</text>
</comment>
<dbReference type="AlphaFoldDB" id="A0A934WJG0"/>
<organism evidence="1 2">
    <name type="scientific">Rhodobaculum claviforme</name>
    <dbReference type="NCBI Taxonomy" id="1549854"/>
    <lineage>
        <taxon>Bacteria</taxon>
        <taxon>Pseudomonadati</taxon>
        <taxon>Pseudomonadota</taxon>
        <taxon>Alphaproteobacteria</taxon>
        <taxon>Rhodobacterales</taxon>
        <taxon>Paracoccaceae</taxon>
        <taxon>Rhodobaculum</taxon>
    </lineage>
</organism>
<dbReference type="SUPFAM" id="SSF52540">
    <property type="entry name" value="P-loop containing nucleoside triphosphate hydrolases"/>
    <property type="match status" value="1"/>
</dbReference>
<dbReference type="InterPro" id="IPR027417">
    <property type="entry name" value="P-loop_NTPase"/>
</dbReference>
<dbReference type="RefSeq" id="WP_201157753.1">
    <property type="nucleotide sequence ID" value="NZ_NHSD01000284.1"/>
</dbReference>
<sequence length="282" mass="30957">MTFWTLHIGTRKTGSKALQRFLRDRAAADPAGLCYPASGRGALWHQPVHMALCDGDDGPLSQAVRAADPARHARAVLSCELFHTLPRPAVACLRRHLGTARIVIFLRRQDAAINSLLNQYAKAHRISHAQVVEFRAAALSALPEFDYAAILRDWEDVFGPGSVVPVIYDKTVDVVAAFCAATGLEPPREAAPAGNPNPALSRAGYAAFLSAKRAVRDLDELPGVVEDLRRRLGHELLDTRQVEPPWLFEPAERAAIMAQYSDGNERVRAQWFPARRALFDGG</sequence>
<dbReference type="Proteomes" id="UP000706333">
    <property type="component" value="Unassembled WGS sequence"/>
</dbReference>
<evidence type="ECO:0000313" key="1">
    <source>
        <dbReference type="EMBL" id="MBK5928006.1"/>
    </source>
</evidence>
<name>A0A934WJG0_9RHOB</name>
<keyword evidence="2" id="KW-1185">Reference proteome</keyword>
<proteinExistence type="predicted"/>